<evidence type="ECO:0000256" key="4">
    <source>
        <dbReference type="ARBA" id="ARBA00022759"/>
    </source>
</evidence>
<dbReference type="InterPro" id="IPR012337">
    <property type="entry name" value="RNaseH-like_sf"/>
</dbReference>
<sequence>MFQAQVRGRGRGGFVNRSTDLNTIVVQNDVQGMKKMLPCHACGGIGHWKLECPMMVQGGVVQQRNDVSAFQNVKGPRMKGPNLNFQNNMIQMQGLQPMQQVQMPCVQLMQVQPMQQQVPMVPRQQMQLPLAPMEQQQVMLHHQVTGQRMSQSNAVQQFPLCGENGINDEWLDESSDSEECRLAASLEVDHEGPYVQGKVHGGVNRPVAYFSATLDPVAAALPGCLRAVAAVGQSLTQCEGIVMGHPLTVMVPHSVEILLTRTKTQHMTNARLTKYETIILGSPNVTLKRCTVLNPATLLQNENTEVENVEDVEHDCLEVTEMCTKPRPDIKDTQLEENDKITFVDGSCLRDSVGVLRAGYGVCTISGILKTSWLERVYSAQVAELVALARACHASAQLRVTIYTDSRYGFGIVHDFGQLWSQRGFVTSSGSPVKNGERIKELLHAIQLSHEIAMVKCSAHLKSQDFVSMGNGYADQVARFYALNCISFKDQWELLPETENETCTGYALRVIDTLEELRLLQGRARKDEKRPWVRMQCVQRPDDLWVSDEGKMVLPNSLLSQFARFYHGQAHIGRDALIMLFKIDWLNPKFRQAAEVICHRCIICQQMNAGKWNGPVVNLSHIGRAGGPFSRMQLDFIEMHVCGGLRYVLVIVCIFSHWIEAYPTRRNDSLTVAKLLLRELIPRFGFPISLESDRGSHFNNEVVKLLCAALNIEQKLHCSYRMKHQD</sequence>
<dbReference type="AlphaFoldDB" id="A0AAV7QRI8"/>
<dbReference type="Pfam" id="PF17917">
    <property type="entry name" value="RT_RNaseH"/>
    <property type="match status" value="1"/>
</dbReference>
<keyword evidence="5" id="KW-0378">Hydrolase</keyword>
<dbReference type="SUPFAM" id="SSF53098">
    <property type="entry name" value="Ribonuclease H-like"/>
    <property type="match status" value="2"/>
</dbReference>
<feature type="domain" description="CCHC-type" evidence="8">
    <location>
        <begin position="39"/>
        <end position="53"/>
    </location>
</feature>
<keyword evidence="12" id="KW-1185">Reference proteome</keyword>
<comment type="caution">
    <text evidence="11">The sequence shown here is derived from an EMBL/GenBank/DDBJ whole genome shotgun (WGS) entry which is preliminary data.</text>
</comment>
<dbReference type="InterPro" id="IPR036397">
    <property type="entry name" value="RNaseH_sf"/>
</dbReference>
<evidence type="ECO:0000256" key="6">
    <source>
        <dbReference type="ARBA" id="ARBA00022918"/>
    </source>
</evidence>
<keyword evidence="1" id="KW-0808">Transferase</keyword>
<evidence type="ECO:0000313" key="11">
    <source>
        <dbReference type="EMBL" id="KAJ1141063.1"/>
    </source>
</evidence>
<keyword evidence="2" id="KW-0548">Nucleotidyltransferase</keyword>
<keyword evidence="7" id="KW-0479">Metal-binding</keyword>
<dbReference type="PROSITE" id="PS50994">
    <property type="entry name" value="INTEGRASE"/>
    <property type="match status" value="1"/>
</dbReference>
<keyword evidence="3" id="KW-0540">Nuclease</keyword>
<dbReference type="InterPro" id="IPR001878">
    <property type="entry name" value="Znf_CCHC"/>
</dbReference>
<dbReference type="SUPFAM" id="SSF57756">
    <property type="entry name" value="Retrovirus zinc finger-like domains"/>
    <property type="match status" value="1"/>
</dbReference>
<dbReference type="PROSITE" id="PS50879">
    <property type="entry name" value="RNASE_H_1"/>
    <property type="match status" value="1"/>
</dbReference>
<organism evidence="11 12">
    <name type="scientific">Pleurodeles waltl</name>
    <name type="common">Iberian ribbed newt</name>
    <dbReference type="NCBI Taxonomy" id="8319"/>
    <lineage>
        <taxon>Eukaryota</taxon>
        <taxon>Metazoa</taxon>
        <taxon>Chordata</taxon>
        <taxon>Craniata</taxon>
        <taxon>Vertebrata</taxon>
        <taxon>Euteleostomi</taxon>
        <taxon>Amphibia</taxon>
        <taxon>Batrachia</taxon>
        <taxon>Caudata</taxon>
        <taxon>Salamandroidea</taxon>
        <taxon>Salamandridae</taxon>
        <taxon>Pleurodelinae</taxon>
        <taxon>Pleurodeles</taxon>
    </lineage>
</organism>
<dbReference type="Gene3D" id="3.30.420.10">
    <property type="entry name" value="Ribonuclease H-like superfamily/Ribonuclease H"/>
    <property type="match status" value="2"/>
</dbReference>
<dbReference type="InterPro" id="IPR036875">
    <property type="entry name" value="Znf_CCHC_sf"/>
</dbReference>
<keyword evidence="4" id="KW-0255">Endonuclease</keyword>
<evidence type="ECO:0000256" key="3">
    <source>
        <dbReference type="ARBA" id="ARBA00022722"/>
    </source>
</evidence>
<keyword evidence="6" id="KW-0695">RNA-directed DNA polymerase</keyword>
<gene>
    <name evidence="11" type="ORF">NDU88_007399</name>
</gene>
<dbReference type="GO" id="GO:0004523">
    <property type="term" value="F:RNA-DNA hybrid ribonuclease activity"/>
    <property type="evidence" value="ECO:0007669"/>
    <property type="project" value="InterPro"/>
</dbReference>
<dbReference type="SUPFAM" id="SSF56672">
    <property type="entry name" value="DNA/RNA polymerases"/>
    <property type="match status" value="1"/>
</dbReference>
<proteinExistence type="predicted"/>
<evidence type="ECO:0000256" key="5">
    <source>
        <dbReference type="ARBA" id="ARBA00022801"/>
    </source>
</evidence>
<dbReference type="Gene3D" id="3.10.20.370">
    <property type="match status" value="1"/>
</dbReference>
<evidence type="ECO:0000313" key="12">
    <source>
        <dbReference type="Proteomes" id="UP001066276"/>
    </source>
</evidence>
<name>A0AAV7QRI8_PLEWA</name>
<keyword evidence="7" id="KW-0863">Zinc-finger</keyword>
<evidence type="ECO:0000256" key="7">
    <source>
        <dbReference type="PROSITE-ProRule" id="PRU00047"/>
    </source>
</evidence>
<accession>A0AAV7QRI8</accession>
<dbReference type="PANTHER" id="PTHR41694">
    <property type="entry name" value="ENDOGENOUS RETROVIRUS GROUP K MEMBER POL PROTEIN"/>
    <property type="match status" value="1"/>
</dbReference>
<dbReference type="InterPro" id="IPR041373">
    <property type="entry name" value="RT_RNaseH"/>
</dbReference>
<evidence type="ECO:0000259" key="9">
    <source>
        <dbReference type="PROSITE" id="PS50879"/>
    </source>
</evidence>
<dbReference type="GO" id="GO:0003964">
    <property type="term" value="F:RNA-directed DNA polymerase activity"/>
    <property type="evidence" value="ECO:0007669"/>
    <property type="project" value="UniProtKB-KW"/>
</dbReference>
<dbReference type="GO" id="GO:0015074">
    <property type="term" value="P:DNA integration"/>
    <property type="evidence" value="ECO:0007669"/>
    <property type="project" value="InterPro"/>
</dbReference>
<dbReference type="GO" id="GO:0008270">
    <property type="term" value="F:zinc ion binding"/>
    <property type="evidence" value="ECO:0007669"/>
    <property type="project" value="UniProtKB-KW"/>
</dbReference>
<dbReference type="Pfam" id="PF00665">
    <property type="entry name" value="rve"/>
    <property type="match status" value="1"/>
</dbReference>
<protein>
    <submittedName>
        <fullName evidence="11">Uncharacterized protein</fullName>
    </submittedName>
</protein>
<dbReference type="InterPro" id="IPR001584">
    <property type="entry name" value="Integrase_cat-core"/>
</dbReference>
<dbReference type="Pfam" id="PF00075">
    <property type="entry name" value="RNase_H"/>
    <property type="match status" value="1"/>
</dbReference>
<keyword evidence="7" id="KW-0862">Zinc</keyword>
<dbReference type="EMBL" id="JANPWB010000010">
    <property type="protein sequence ID" value="KAJ1141063.1"/>
    <property type="molecule type" value="Genomic_DNA"/>
</dbReference>
<dbReference type="Gene3D" id="1.10.340.70">
    <property type="match status" value="1"/>
</dbReference>
<reference evidence="11" key="1">
    <citation type="journal article" date="2022" name="bioRxiv">
        <title>Sequencing and chromosome-scale assembly of the giantPleurodeles waltlgenome.</title>
        <authorList>
            <person name="Brown T."/>
            <person name="Elewa A."/>
            <person name="Iarovenko S."/>
            <person name="Subramanian E."/>
            <person name="Araus A.J."/>
            <person name="Petzold A."/>
            <person name="Susuki M."/>
            <person name="Suzuki K.-i.T."/>
            <person name="Hayashi T."/>
            <person name="Toyoda A."/>
            <person name="Oliveira C."/>
            <person name="Osipova E."/>
            <person name="Leigh N.D."/>
            <person name="Simon A."/>
            <person name="Yun M.H."/>
        </authorList>
    </citation>
    <scope>NUCLEOTIDE SEQUENCE</scope>
    <source>
        <strain evidence="11">20211129_DDA</strain>
        <tissue evidence="11">Liver</tissue>
    </source>
</reference>
<dbReference type="InterPro" id="IPR043502">
    <property type="entry name" value="DNA/RNA_pol_sf"/>
</dbReference>
<evidence type="ECO:0000259" key="10">
    <source>
        <dbReference type="PROSITE" id="PS50994"/>
    </source>
</evidence>
<dbReference type="PROSITE" id="PS50158">
    <property type="entry name" value="ZF_CCHC"/>
    <property type="match status" value="1"/>
</dbReference>
<feature type="domain" description="RNase H type-1" evidence="9">
    <location>
        <begin position="336"/>
        <end position="483"/>
    </location>
</feature>
<dbReference type="InterPro" id="IPR002156">
    <property type="entry name" value="RNaseH_domain"/>
</dbReference>
<dbReference type="PANTHER" id="PTHR41694:SF5">
    <property type="entry name" value="RIBONUCLEASE H"/>
    <property type="match status" value="1"/>
</dbReference>
<dbReference type="GO" id="GO:0003676">
    <property type="term" value="F:nucleic acid binding"/>
    <property type="evidence" value="ECO:0007669"/>
    <property type="project" value="InterPro"/>
</dbReference>
<evidence type="ECO:0000256" key="2">
    <source>
        <dbReference type="ARBA" id="ARBA00022695"/>
    </source>
</evidence>
<dbReference type="Proteomes" id="UP001066276">
    <property type="component" value="Chromosome 6"/>
</dbReference>
<evidence type="ECO:0000259" key="8">
    <source>
        <dbReference type="PROSITE" id="PS50158"/>
    </source>
</evidence>
<evidence type="ECO:0000256" key="1">
    <source>
        <dbReference type="ARBA" id="ARBA00022679"/>
    </source>
</evidence>
<feature type="domain" description="Integrase catalytic" evidence="10">
    <location>
        <begin position="624"/>
        <end position="726"/>
    </location>
</feature>